<organism evidence="5 6">
    <name type="scientific">Digitaria exilis</name>
    <dbReference type="NCBI Taxonomy" id="1010633"/>
    <lineage>
        <taxon>Eukaryota</taxon>
        <taxon>Viridiplantae</taxon>
        <taxon>Streptophyta</taxon>
        <taxon>Embryophyta</taxon>
        <taxon>Tracheophyta</taxon>
        <taxon>Spermatophyta</taxon>
        <taxon>Magnoliopsida</taxon>
        <taxon>Liliopsida</taxon>
        <taxon>Poales</taxon>
        <taxon>Poaceae</taxon>
        <taxon>PACMAD clade</taxon>
        <taxon>Panicoideae</taxon>
        <taxon>Panicodae</taxon>
        <taxon>Paniceae</taxon>
        <taxon>Anthephorinae</taxon>
        <taxon>Digitaria</taxon>
    </lineage>
</organism>
<dbReference type="EMBL" id="JACEFO010002093">
    <property type="protein sequence ID" value="KAF8684836.1"/>
    <property type="molecule type" value="Genomic_DNA"/>
</dbReference>
<dbReference type="Pfam" id="PF13947">
    <property type="entry name" value="GUB_WAK_bind"/>
    <property type="match status" value="1"/>
</dbReference>
<name>A0A835B3C8_9POAL</name>
<reference evidence="5" key="1">
    <citation type="submission" date="2020-07" db="EMBL/GenBank/DDBJ databases">
        <title>Genome sequence and genetic diversity analysis of an under-domesticated orphan crop, white fonio (Digitaria exilis).</title>
        <authorList>
            <person name="Bennetzen J.L."/>
            <person name="Chen S."/>
            <person name="Ma X."/>
            <person name="Wang X."/>
            <person name="Yssel A.E.J."/>
            <person name="Chaluvadi S.R."/>
            <person name="Johnson M."/>
            <person name="Gangashetty P."/>
            <person name="Hamidou F."/>
            <person name="Sanogo M.D."/>
            <person name="Zwaenepoel A."/>
            <person name="Wallace J."/>
            <person name="Van De Peer Y."/>
            <person name="Van Deynze A."/>
        </authorList>
    </citation>
    <scope>NUCLEOTIDE SEQUENCE</scope>
    <source>
        <tissue evidence="5">Leaves</tissue>
    </source>
</reference>
<evidence type="ECO:0000259" key="4">
    <source>
        <dbReference type="Pfam" id="PF13947"/>
    </source>
</evidence>
<dbReference type="Proteomes" id="UP000636709">
    <property type="component" value="Unassembled WGS sequence"/>
</dbReference>
<sequence length="198" mass="20941">MFPAVISASFLLLLLPALAAGATSAAAPAPAVAMAAGSNCTTKCGNISIPFPFGVEPGCYHPGFDVTCSNDVPPRLPLHNISEVFDIDLANGTVDIYVPNIDQLLPVPQTYAFCSRTINNMYEVASADCSGIGCCQAPIPAGLDVYLLQFRSFNGSWRTDQATAYIVDAERLSSYPMDAVSPSELPVVLEWVISNSTC</sequence>
<feature type="signal peptide" evidence="3">
    <location>
        <begin position="1"/>
        <end position="21"/>
    </location>
</feature>
<feature type="domain" description="Wall-associated receptor kinase galacturonan-binding" evidence="4">
    <location>
        <begin position="40"/>
        <end position="96"/>
    </location>
</feature>
<dbReference type="PANTHER" id="PTHR33491">
    <property type="entry name" value="OSJNBA0016N04.9 PROTEIN"/>
    <property type="match status" value="1"/>
</dbReference>
<dbReference type="OrthoDB" id="694680at2759"/>
<evidence type="ECO:0000313" key="6">
    <source>
        <dbReference type="Proteomes" id="UP000636709"/>
    </source>
</evidence>
<dbReference type="GO" id="GO:0016020">
    <property type="term" value="C:membrane"/>
    <property type="evidence" value="ECO:0007669"/>
    <property type="project" value="UniProtKB-SubCell"/>
</dbReference>
<evidence type="ECO:0000256" key="2">
    <source>
        <dbReference type="ARBA" id="ARBA00022729"/>
    </source>
</evidence>
<keyword evidence="2 3" id="KW-0732">Signal</keyword>
<evidence type="ECO:0000256" key="3">
    <source>
        <dbReference type="SAM" id="SignalP"/>
    </source>
</evidence>
<accession>A0A835B3C8</accession>
<evidence type="ECO:0000256" key="1">
    <source>
        <dbReference type="ARBA" id="ARBA00004167"/>
    </source>
</evidence>
<dbReference type="GO" id="GO:0030247">
    <property type="term" value="F:polysaccharide binding"/>
    <property type="evidence" value="ECO:0007669"/>
    <property type="project" value="InterPro"/>
</dbReference>
<comment type="caution">
    <text evidence="5">The sequence shown here is derived from an EMBL/GenBank/DDBJ whole genome shotgun (WGS) entry which is preliminary data.</text>
</comment>
<evidence type="ECO:0000313" key="5">
    <source>
        <dbReference type="EMBL" id="KAF8684836.1"/>
    </source>
</evidence>
<dbReference type="AlphaFoldDB" id="A0A835B3C8"/>
<protein>
    <recommendedName>
        <fullName evidence="4">Wall-associated receptor kinase galacturonan-binding domain-containing protein</fullName>
    </recommendedName>
</protein>
<gene>
    <name evidence="5" type="ORF">HU200_044115</name>
</gene>
<dbReference type="InterPro" id="IPR025287">
    <property type="entry name" value="WAK_GUB"/>
</dbReference>
<proteinExistence type="predicted"/>
<keyword evidence="6" id="KW-1185">Reference proteome</keyword>
<feature type="chain" id="PRO_5032308604" description="Wall-associated receptor kinase galacturonan-binding domain-containing protein" evidence="3">
    <location>
        <begin position="22"/>
        <end position="198"/>
    </location>
</feature>
<comment type="subcellular location">
    <subcellularLocation>
        <location evidence="1">Membrane</location>
        <topology evidence="1">Single-pass membrane protein</topology>
    </subcellularLocation>
</comment>